<evidence type="ECO:0000259" key="2">
    <source>
        <dbReference type="Pfam" id="PF00535"/>
    </source>
</evidence>
<dbReference type="Proteomes" id="UP000334340">
    <property type="component" value="Unassembled WGS sequence"/>
</dbReference>
<organism evidence="3 4">
    <name type="scientific">Candidatus Methylomirabilis lanthanidiphila</name>
    <dbReference type="NCBI Taxonomy" id="2211376"/>
    <lineage>
        <taxon>Bacteria</taxon>
        <taxon>Candidatus Methylomirabilota</taxon>
        <taxon>Candidatus Methylomirabilia</taxon>
        <taxon>Candidatus Methylomirabilales</taxon>
        <taxon>Candidatus Methylomirabilaceae</taxon>
        <taxon>Candidatus Methylomirabilis</taxon>
    </lineage>
</organism>
<accession>A0A564ZHP9</accession>
<reference evidence="3 4" key="1">
    <citation type="submission" date="2019-07" db="EMBL/GenBank/DDBJ databases">
        <authorList>
            <person name="Cremers G."/>
        </authorList>
    </citation>
    <scope>NUCLEOTIDE SEQUENCE [LARGE SCALE GENOMIC DNA]</scope>
</reference>
<dbReference type="InterPro" id="IPR001173">
    <property type="entry name" value="Glyco_trans_2-like"/>
</dbReference>
<dbReference type="PANTHER" id="PTHR43685">
    <property type="entry name" value="GLYCOSYLTRANSFERASE"/>
    <property type="match status" value="1"/>
</dbReference>
<feature type="transmembrane region" description="Helical" evidence="1">
    <location>
        <begin position="317"/>
        <end position="338"/>
    </location>
</feature>
<dbReference type="Gene3D" id="3.90.550.10">
    <property type="entry name" value="Spore Coat Polysaccharide Biosynthesis Protein SpsA, Chain A"/>
    <property type="match status" value="1"/>
</dbReference>
<dbReference type="SUPFAM" id="SSF53448">
    <property type="entry name" value="Nucleotide-diphospho-sugar transferases"/>
    <property type="match status" value="1"/>
</dbReference>
<dbReference type="PANTHER" id="PTHR43685:SF2">
    <property type="entry name" value="GLYCOSYLTRANSFERASE 2-LIKE DOMAIN-CONTAINING PROTEIN"/>
    <property type="match status" value="1"/>
</dbReference>
<dbReference type="AlphaFoldDB" id="A0A564ZHP9"/>
<dbReference type="Pfam" id="PF00535">
    <property type="entry name" value="Glycos_transf_2"/>
    <property type="match status" value="1"/>
</dbReference>
<evidence type="ECO:0000256" key="1">
    <source>
        <dbReference type="SAM" id="Phobius"/>
    </source>
</evidence>
<evidence type="ECO:0000313" key="3">
    <source>
        <dbReference type="EMBL" id="VUZ84851.1"/>
    </source>
</evidence>
<dbReference type="InterPro" id="IPR050834">
    <property type="entry name" value="Glycosyltransf_2"/>
</dbReference>
<dbReference type="CDD" id="cd02525">
    <property type="entry name" value="Succinoglycan_BP_ExoA"/>
    <property type="match status" value="1"/>
</dbReference>
<feature type="transmembrane region" description="Helical" evidence="1">
    <location>
        <begin position="283"/>
        <end position="305"/>
    </location>
</feature>
<sequence>MLPPAAVIESVGSELPTVSIVIPVRNEEDCIARCLNAVLAQTYPPALLEIIVIDAHSHDRSRAIVADYAGRDARITLLSNPIGTIPAGLNVGIRAARGEVIARVDARTILASDYLSTAVELLVSMRAHNVGGPVRSITPTLGGRALALAWGSRFGLGGASERYRESTECWTDTVYLGVYPRKVFETIGLYDENILQDEDAELNYRLRSHGGRILVSPRLRSYYFNSPSLRRLAWKNLVFGYSKVQVCQKYPRMMNWRHFVPPIFVAGLLLGPILGSVHWLFGAVWIVGVGSYLLVCLGVMGRYLLQGEGRTTMLLPLIFPILHLSWGAGFLAGTVRFFSRWFRYEPAPPPPLSQASAPLIQEAIGFAVRKRP</sequence>
<feature type="domain" description="Glycosyltransferase 2-like" evidence="2">
    <location>
        <begin position="19"/>
        <end position="185"/>
    </location>
</feature>
<keyword evidence="1" id="KW-0812">Transmembrane</keyword>
<gene>
    <name evidence="3" type="ORF">MELA_01226</name>
</gene>
<dbReference type="InterPro" id="IPR029044">
    <property type="entry name" value="Nucleotide-diphossugar_trans"/>
</dbReference>
<keyword evidence="3" id="KW-0808">Transferase</keyword>
<evidence type="ECO:0000313" key="4">
    <source>
        <dbReference type="Proteomes" id="UP000334340"/>
    </source>
</evidence>
<feature type="transmembrane region" description="Helical" evidence="1">
    <location>
        <begin position="259"/>
        <end position="277"/>
    </location>
</feature>
<name>A0A564ZHP9_9BACT</name>
<dbReference type="EMBL" id="CABIKM010000019">
    <property type="protein sequence ID" value="VUZ84851.1"/>
    <property type="molecule type" value="Genomic_DNA"/>
</dbReference>
<dbReference type="GO" id="GO:0016740">
    <property type="term" value="F:transferase activity"/>
    <property type="evidence" value="ECO:0007669"/>
    <property type="project" value="UniProtKB-KW"/>
</dbReference>
<protein>
    <submittedName>
        <fullName evidence="3">Glycosyl transferase</fullName>
    </submittedName>
</protein>
<proteinExistence type="predicted"/>
<keyword evidence="1" id="KW-0472">Membrane</keyword>
<keyword evidence="4" id="KW-1185">Reference proteome</keyword>
<keyword evidence="1" id="KW-1133">Transmembrane helix</keyword>